<dbReference type="AlphaFoldDB" id="A0A9P6DR32"/>
<accession>A0A9P6DR32</accession>
<proteinExistence type="predicted"/>
<sequence length="156" mass="17485">MGRRKRHHPGPGSTDFSQASVHVKALSVTEEKTVVPPVSARVMASVESTLGWIQRFLGPLNLLALIFSIYGLTGLIPMTRELRNRSYTTLGIPQNSDPLATIQRTIDDRVGAVRHIKLHSRTKFRGSSDIVLLIIGLENRRTIWNQLKIEMDDMDS</sequence>
<reference evidence="2" key="1">
    <citation type="journal article" date="2020" name="Nat. Commun.">
        <title>Large-scale genome sequencing of mycorrhizal fungi provides insights into the early evolution of symbiotic traits.</title>
        <authorList>
            <person name="Miyauchi S."/>
            <person name="Kiss E."/>
            <person name="Kuo A."/>
            <person name="Drula E."/>
            <person name="Kohler A."/>
            <person name="Sanchez-Garcia M."/>
            <person name="Morin E."/>
            <person name="Andreopoulos B."/>
            <person name="Barry K.W."/>
            <person name="Bonito G."/>
            <person name="Buee M."/>
            <person name="Carver A."/>
            <person name="Chen C."/>
            <person name="Cichocki N."/>
            <person name="Clum A."/>
            <person name="Culley D."/>
            <person name="Crous P.W."/>
            <person name="Fauchery L."/>
            <person name="Girlanda M."/>
            <person name="Hayes R.D."/>
            <person name="Keri Z."/>
            <person name="LaButti K."/>
            <person name="Lipzen A."/>
            <person name="Lombard V."/>
            <person name="Magnuson J."/>
            <person name="Maillard F."/>
            <person name="Murat C."/>
            <person name="Nolan M."/>
            <person name="Ohm R.A."/>
            <person name="Pangilinan J."/>
            <person name="Pereira M.F."/>
            <person name="Perotto S."/>
            <person name="Peter M."/>
            <person name="Pfister S."/>
            <person name="Riley R."/>
            <person name="Sitrit Y."/>
            <person name="Stielow J.B."/>
            <person name="Szollosi G."/>
            <person name="Zifcakova L."/>
            <person name="Stursova M."/>
            <person name="Spatafora J.W."/>
            <person name="Tedersoo L."/>
            <person name="Vaario L.M."/>
            <person name="Yamada A."/>
            <person name="Yan M."/>
            <person name="Wang P."/>
            <person name="Xu J."/>
            <person name="Bruns T."/>
            <person name="Baldrian P."/>
            <person name="Vilgalys R."/>
            <person name="Dunand C."/>
            <person name="Henrissat B."/>
            <person name="Grigoriev I.V."/>
            <person name="Hibbett D."/>
            <person name="Nagy L.G."/>
            <person name="Martin F.M."/>
        </authorList>
    </citation>
    <scope>NUCLEOTIDE SEQUENCE</scope>
    <source>
        <strain evidence="2">UP504</strain>
    </source>
</reference>
<dbReference type="EMBL" id="MU129012">
    <property type="protein sequence ID" value="KAF9510667.1"/>
    <property type="molecule type" value="Genomic_DNA"/>
</dbReference>
<keyword evidence="1" id="KW-0472">Membrane</keyword>
<keyword evidence="3" id="KW-1185">Reference proteome</keyword>
<evidence type="ECO:0000313" key="2">
    <source>
        <dbReference type="EMBL" id="KAF9510667.1"/>
    </source>
</evidence>
<evidence type="ECO:0000256" key="1">
    <source>
        <dbReference type="SAM" id="Phobius"/>
    </source>
</evidence>
<organism evidence="2 3">
    <name type="scientific">Hydnum rufescens UP504</name>
    <dbReference type="NCBI Taxonomy" id="1448309"/>
    <lineage>
        <taxon>Eukaryota</taxon>
        <taxon>Fungi</taxon>
        <taxon>Dikarya</taxon>
        <taxon>Basidiomycota</taxon>
        <taxon>Agaricomycotina</taxon>
        <taxon>Agaricomycetes</taxon>
        <taxon>Cantharellales</taxon>
        <taxon>Hydnaceae</taxon>
        <taxon>Hydnum</taxon>
    </lineage>
</organism>
<dbReference type="Proteomes" id="UP000886523">
    <property type="component" value="Unassembled WGS sequence"/>
</dbReference>
<keyword evidence="1" id="KW-0812">Transmembrane</keyword>
<keyword evidence="1" id="KW-1133">Transmembrane helix</keyword>
<name>A0A9P6DR32_9AGAM</name>
<gene>
    <name evidence="2" type="ORF">BS47DRAFT_1395759</name>
</gene>
<evidence type="ECO:0000313" key="3">
    <source>
        <dbReference type="Proteomes" id="UP000886523"/>
    </source>
</evidence>
<feature type="transmembrane region" description="Helical" evidence="1">
    <location>
        <begin position="56"/>
        <end position="76"/>
    </location>
</feature>
<protein>
    <submittedName>
        <fullName evidence="2">Uncharacterized protein</fullName>
    </submittedName>
</protein>
<comment type="caution">
    <text evidence="2">The sequence shown here is derived from an EMBL/GenBank/DDBJ whole genome shotgun (WGS) entry which is preliminary data.</text>
</comment>